<dbReference type="InParanoid" id="H2XWQ6"/>
<accession>H2XWQ6</accession>
<reference evidence="1" key="2">
    <citation type="submission" date="2025-08" db="UniProtKB">
        <authorList>
            <consortium name="Ensembl"/>
        </authorList>
    </citation>
    <scope>IDENTIFICATION</scope>
</reference>
<reference evidence="2" key="1">
    <citation type="journal article" date="2002" name="Science">
        <title>The draft genome of Ciona intestinalis: insights into chordate and vertebrate origins.</title>
        <authorList>
            <person name="Dehal P."/>
            <person name="Satou Y."/>
            <person name="Campbell R.K."/>
            <person name="Chapman J."/>
            <person name="Degnan B."/>
            <person name="De Tomaso A."/>
            <person name="Davidson B."/>
            <person name="Di Gregorio A."/>
            <person name="Gelpke M."/>
            <person name="Goodstein D.M."/>
            <person name="Harafuji N."/>
            <person name="Hastings K.E."/>
            <person name="Ho I."/>
            <person name="Hotta K."/>
            <person name="Huang W."/>
            <person name="Kawashima T."/>
            <person name="Lemaire P."/>
            <person name="Martinez D."/>
            <person name="Meinertzhagen I.A."/>
            <person name="Necula S."/>
            <person name="Nonaka M."/>
            <person name="Putnam N."/>
            <person name="Rash S."/>
            <person name="Saiga H."/>
            <person name="Satake M."/>
            <person name="Terry A."/>
            <person name="Yamada L."/>
            <person name="Wang H.G."/>
            <person name="Awazu S."/>
            <person name="Azumi K."/>
            <person name="Boore J."/>
            <person name="Branno M."/>
            <person name="Chin-Bow S."/>
            <person name="DeSantis R."/>
            <person name="Doyle S."/>
            <person name="Francino P."/>
            <person name="Keys D.N."/>
            <person name="Haga S."/>
            <person name="Hayashi H."/>
            <person name="Hino K."/>
            <person name="Imai K.S."/>
            <person name="Inaba K."/>
            <person name="Kano S."/>
            <person name="Kobayashi K."/>
            <person name="Kobayashi M."/>
            <person name="Lee B.I."/>
            <person name="Makabe K.W."/>
            <person name="Manohar C."/>
            <person name="Matassi G."/>
            <person name="Medina M."/>
            <person name="Mochizuki Y."/>
            <person name="Mount S."/>
            <person name="Morishita T."/>
            <person name="Miura S."/>
            <person name="Nakayama A."/>
            <person name="Nishizaka S."/>
            <person name="Nomoto H."/>
            <person name="Ohta F."/>
            <person name="Oishi K."/>
            <person name="Rigoutsos I."/>
            <person name="Sano M."/>
            <person name="Sasaki A."/>
            <person name="Sasakura Y."/>
            <person name="Shoguchi E."/>
            <person name="Shin-i T."/>
            <person name="Spagnuolo A."/>
            <person name="Stainier D."/>
            <person name="Suzuki M.M."/>
            <person name="Tassy O."/>
            <person name="Takatori N."/>
            <person name="Tokuoka M."/>
            <person name="Yagi K."/>
            <person name="Yoshizaki F."/>
            <person name="Wada S."/>
            <person name="Zhang C."/>
            <person name="Hyatt P.D."/>
            <person name="Larimer F."/>
            <person name="Detter C."/>
            <person name="Doggett N."/>
            <person name="Glavina T."/>
            <person name="Hawkins T."/>
            <person name="Richardson P."/>
            <person name="Lucas S."/>
            <person name="Kohara Y."/>
            <person name="Levine M."/>
            <person name="Satoh N."/>
            <person name="Rokhsar D.S."/>
        </authorList>
    </citation>
    <scope>NUCLEOTIDE SEQUENCE [LARGE SCALE GENOMIC DNA]</scope>
</reference>
<proteinExistence type="predicted"/>
<keyword evidence="2" id="KW-1185">Reference proteome</keyword>
<reference evidence="1" key="3">
    <citation type="submission" date="2025-09" db="UniProtKB">
        <authorList>
            <consortium name="Ensembl"/>
        </authorList>
    </citation>
    <scope>IDENTIFICATION</scope>
</reference>
<dbReference type="AlphaFoldDB" id="H2XWQ6"/>
<organism evidence="1 2">
    <name type="scientific">Ciona intestinalis</name>
    <name type="common">Transparent sea squirt</name>
    <name type="synonym">Ascidia intestinalis</name>
    <dbReference type="NCBI Taxonomy" id="7719"/>
    <lineage>
        <taxon>Eukaryota</taxon>
        <taxon>Metazoa</taxon>
        <taxon>Chordata</taxon>
        <taxon>Tunicata</taxon>
        <taxon>Ascidiacea</taxon>
        <taxon>Phlebobranchia</taxon>
        <taxon>Cionidae</taxon>
        <taxon>Ciona</taxon>
    </lineage>
</organism>
<dbReference type="Ensembl" id="ENSCINT00000034437.1">
    <property type="protein sequence ID" value="ENSCINP00000034090.1"/>
    <property type="gene ID" value="ENSCING00000019534.1"/>
</dbReference>
<sequence>QRSFKSRRDTVIKLQIKWNYSCTIFPNPSILGNATSWQTEINYKFQNQRSVFTQTYNRPQVNYPIQIPIYDNTVFQIRFPITIKKATYIR</sequence>
<name>H2XWQ6_CIOIN</name>
<dbReference type="HOGENOM" id="CLU_2446261_0_0_1"/>
<evidence type="ECO:0000313" key="2">
    <source>
        <dbReference type="Proteomes" id="UP000008144"/>
    </source>
</evidence>
<evidence type="ECO:0000313" key="1">
    <source>
        <dbReference type="Ensembl" id="ENSCINP00000034090.1"/>
    </source>
</evidence>
<protein>
    <submittedName>
        <fullName evidence="1">Uncharacterized protein</fullName>
    </submittedName>
</protein>
<dbReference type="Proteomes" id="UP000008144">
    <property type="component" value="Unassembled WGS sequence"/>
</dbReference>